<accession>A0A1V6Q7B7</accession>
<dbReference type="Proteomes" id="UP000191672">
    <property type="component" value="Unassembled WGS sequence"/>
</dbReference>
<protein>
    <recommendedName>
        <fullName evidence="3">NmrA-like domain-containing protein</fullName>
    </recommendedName>
</protein>
<gene>
    <name evidence="1" type="ORF">PENANT_c011G07917</name>
</gene>
<organism evidence="1 2">
    <name type="scientific">Penicillium antarcticum</name>
    <dbReference type="NCBI Taxonomy" id="416450"/>
    <lineage>
        <taxon>Eukaryota</taxon>
        <taxon>Fungi</taxon>
        <taxon>Dikarya</taxon>
        <taxon>Ascomycota</taxon>
        <taxon>Pezizomycotina</taxon>
        <taxon>Eurotiomycetes</taxon>
        <taxon>Eurotiomycetidae</taxon>
        <taxon>Eurotiales</taxon>
        <taxon>Aspergillaceae</taxon>
        <taxon>Penicillium</taxon>
    </lineage>
</organism>
<keyword evidence="2" id="KW-1185">Reference proteome</keyword>
<dbReference type="AlphaFoldDB" id="A0A1V6Q7B7"/>
<evidence type="ECO:0000313" key="2">
    <source>
        <dbReference type="Proteomes" id="UP000191672"/>
    </source>
</evidence>
<sequence length="115" mass="12852">MASVLIRHKWLTVGKDEKIWQEIHIQDLTNLHLALGDAAAARKGKTTWGDEGYYLPKSGSVVWDDIQRAVAQAAFDQKLTPSPEAGTLSEAQLFEIWFGAMYAWGKSIHANRVLD</sequence>
<dbReference type="STRING" id="416450.A0A1V6Q7B7"/>
<proteinExistence type="predicted"/>
<dbReference type="EMBL" id="MDYN01000011">
    <property type="protein sequence ID" value="OQD85121.1"/>
    <property type="molecule type" value="Genomic_DNA"/>
</dbReference>
<evidence type="ECO:0008006" key="3">
    <source>
        <dbReference type="Google" id="ProtNLM"/>
    </source>
</evidence>
<name>A0A1V6Q7B7_9EURO</name>
<evidence type="ECO:0000313" key="1">
    <source>
        <dbReference type="EMBL" id="OQD85121.1"/>
    </source>
</evidence>
<comment type="caution">
    <text evidence="1">The sequence shown here is derived from an EMBL/GenBank/DDBJ whole genome shotgun (WGS) entry which is preliminary data.</text>
</comment>
<reference evidence="2" key="1">
    <citation type="journal article" date="2017" name="Nat. Microbiol.">
        <title>Global analysis of biosynthetic gene clusters reveals vast potential of secondary metabolite production in Penicillium species.</title>
        <authorList>
            <person name="Nielsen J.C."/>
            <person name="Grijseels S."/>
            <person name="Prigent S."/>
            <person name="Ji B."/>
            <person name="Dainat J."/>
            <person name="Nielsen K.F."/>
            <person name="Frisvad J.C."/>
            <person name="Workman M."/>
            <person name="Nielsen J."/>
        </authorList>
    </citation>
    <scope>NUCLEOTIDE SEQUENCE [LARGE SCALE GENOMIC DNA]</scope>
    <source>
        <strain evidence="2">IBT 31811</strain>
    </source>
</reference>